<name>A0AAN8BBC5_9TELE</name>
<accession>A0AAN8BBC5</accession>
<sequence length="83" mass="8662">MCRRVFTERPASLLWRFIAERASGRFSLASANSLDTSTPNSASSLQPPHFQPSPGGSLVVGVTAAHGGGALGAGACHRERHTC</sequence>
<dbReference type="AlphaFoldDB" id="A0AAN8BBC5"/>
<reference evidence="2 3" key="1">
    <citation type="journal article" date="2023" name="Mol. Biol. Evol.">
        <title>Genomics of Secondarily Temperate Adaptation in the Only Non-Antarctic Icefish.</title>
        <authorList>
            <person name="Rivera-Colon A.G."/>
            <person name="Rayamajhi N."/>
            <person name="Minhas B.F."/>
            <person name="Madrigal G."/>
            <person name="Bilyk K.T."/>
            <person name="Yoon V."/>
            <person name="Hune M."/>
            <person name="Gregory S."/>
            <person name="Cheng C.H.C."/>
            <person name="Catchen J.M."/>
        </authorList>
    </citation>
    <scope>NUCLEOTIDE SEQUENCE [LARGE SCALE GENOMIC DNA]</scope>
    <source>
        <strain evidence="2">JC2023a</strain>
    </source>
</reference>
<dbReference type="EMBL" id="JAULUE010002063">
    <property type="protein sequence ID" value="KAK5881592.1"/>
    <property type="molecule type" value="Genomic_DNA"/>
</dbReference>
<protein>
    <submittedName>
        <fullName evidence="2">Uncharacterized protein</fullName>
    </submittedName>
</protein>
<proteinExistence type="predicted"/>
<feature type="compositionally biased region" description="Polar residues" evidence="1">
    <location>
        <begin position="31"/>
        <end position="46"/>
    </location>
</feature>
<evidence type="ECO:0000256" key="1">
    <source>
        <dbReference type="SAM" id="MobiDB-lite"/>
    </source>
</evidence>
<evidence type="ECO:0000313" key="2">
    <source>
        <dbReference type="EMBL" id="KAK5881592.1"/>
    </source>
</evidence>
<dbReference type="Proteomes" id="UP001335648">
    <property type="component" value="Unassembled WGS sequence"/>
</dbReference>
<keyword evidence="3" id="KW-1185">Reference proteome</keyword>
<feature type="region of interest" description="Disordered" evidence="1">
    <location>
        <begin position="31"/>
        <end position="55"/>
    </location>
</feature>
<comment type="caution">
    <text evidence="2">The sequence shown here is derived from an EMBL/GenBank/DDBJ whole genome shotgun (WGS) entry which is preliminary data.</text>
</comment>
<organism evidence="2 3">
    <name type="scientific">Champsocephalus esox</name>
    <name type="common">pike icefish</name>
    <dbReference type="NCBI Taxonomy" id="159716"/>
    <lineage>
        <taxon>Eukaryota</taxon>
        <taxon>Metazoa</taxon>
        <taxon>Chordata</taxon>
        <taxon>Craniata</taxon>
        <taxon>Vertebrata</taxon>
        <taxon>Euteleostomi</taxon>
        <taxon>Actinopterygii</taxon>
        <taxon>Neopterygii</taxon>
        <taxon>Teleostei</taxon>
        <taxon>Neoteleostei</taxon>
        <taxon>Acanthomorphata</taxon>
        <taxon>Eupercaria</taxon>
        <taxon>Perciformes</taxon>
        <taxon>Notothenioidei</taxon>
        <taxon>Channichthyidae</taxon>
        <taxon>Champsocephalus</taxon>
    </lineage>
</organism>
<evidence type="ECO:0000313" key="3">
    <source>
        <dbReference type="Proteomes" id="UP001335648"/>
    </source>
</evidence>
<gene>
    <name evidence="2" type="ORF">CesoFtcFv8_022372</name>
</gene>